<evidence type="ECO:0000313" key="9">
    <source>
        <dbReference type="EMBL" id="RTZ84771.1"/>
    </source>
</evidence>
<evidence type="ECO:0000313" key="10">
    <source>
        <dbReference type="EMBL" id="RTZ85060.1"/>
    </source>
</evidence>
<feature type="domain" description="Flagellar basal body rod protein N-terminal" evidence="7">
    <location>
        <begin position="7"/>
        <end position="34"/>
    </location>
</feature>
<evidence type="ECO:0000256" key="6">
    <source>
        <dbReference type="RuleBase" id="RU362062"/>
    </source>
</evidence>
<comment type="similarity">
    <text evidence="2">Belongs to the flagella basal body rod proteins family.</text>
</comment>
<dbReference type="InterPro" id="IPR010930">
    <property type="entry name" value="Flg_bb/hook_C_dom"/>
</dbReference>
<dbReference type="AlphaFoldDB" id="A0A432GN21"/>
<keyword evidence="4 6" id="KW-0975">Bacterial flagellum</keyword>
<dbReference type="Proteomes" id="UP000287719">
    <property type="component" value="Unassembled WGS sequence"/>
</dbReference>
<keyword evidence="9" id="KW-0282">Flagellum</keyword>
<comment type="subcellular location">
    <subcellularLocation>
        <location evidence="1 6">Bacterial flagellum basal body</location>
    </subcellularLocation>
</comment>
<dbReference type="PANTHER" id="PTHR30435">
    <property type="entry name" value="FLAGELLAR PROTEIN"/>
    <property type="match status" value="1"/>
</dbReference>
<evidence type="ECO:0000256" key="1">
    <source>
        <dbReference type="ARBA" id="ARBA00004117"/>
    </source>
</evidence>
<keyword evidence="9" id="KW-0969">Cilium</keyword>
<organism evidence="9 11">
    <name type="scientific">SAR324 cluster bacterium</name>
    <dbReference type="NCBI Taxonomy" id="2024889"/>
    <lineage>
        <taxon>Bacteria</taxon>
        <taxon>Deltaproteobacteria</taxon>
        <taxon>SAR324 cluster</taxon>
    </lineage>
</organism>
<dbReference type="EMBL" id="QNZJ01000235">
    <property type="protein sequence ID" value="RTZ85060.1"/>
    <property type="molecule type" value="Genomic_DNA"/>
</dbReference>
<dbReference type="PROSITE" id="PS00588">
    <property type="entry name" value="FLAGELLA_BB_ROD"/>
    <property type="match status" value="1"/>
</dbReference>
<evidence type="ECO:0000256" key="2">
    <source>
        <dbReference type="ARBA" id="ARBA00009677"/>
    </source>
</evidence>
<evidence type="ECO:0000313" key="12">
    <source>
        <dbReference type="Proteomes" id="UP000287719"/>
    </source>
</evidence>
<sequence length="149" mass="16369">MSFQSSLNVSVSGMAAQRQRVNTISENIANASTTRTPQGGPYRRRIVTLAAVSNDRTFEEELRSQQRSLDTATEVKVVGISQDNRAPILRYEPGHPDANEEGYVAMPNVNIMEEMVSLMEASRSYEANTAAFNATKNMAQSALDLGRNV</sequence>
<dbReference type="Pfam" id="PF06429">
    <property type="entry name" value="Flg_bbr_C"/>
    <property type="match status" value="1"/>
</dbReference>
<evidence type="ECO:0000256" key="3">
    <source>
        <dbReference type="ARBA" id="ARBA00017941"/>
    </source>
</evidence>
<dbReference type="InterPro" id="IPR006299">
    <property type="entry name" value="FlgC"/>
</dbReference>
<gene>
    <name evidence="9" type="primary">flgC</name>
    <name evidence="9" type="ORF">DSY94_05250</name>
    <name evidence="10" type="ORF">DSY95_05385</name>
</gene>
<evidence type="ECO:0000256" key="5">
    <source>
        <dbReference type="ARBA" id="ARBA00025933"/>
    </source>
</evidence>
<dbReference type="GO" id="GO:0030694">
    <property type="term" value="C:bacterial-type flagellum basal body, rod"/>
    <property type="evidence" value="ECO:0007669"/>
    <property type="project" value="UniProtKB-UniRule"/>
</dbReference>
<evidence type="ECO:0000256" key="4">
    <source>
        <dbReference type="ARBA" id="ARBA00023143"/>
    </source>
</evidence>
<proteinExistence type="inferred from homology"/>
<dbReference type="GO" id="GO:0071978">
    <property type="term" value="P:bacterial-type flagellum-dependent swarming motility"/>
    <property type="evidence" value="ECO:0007669"/>
    <property type="project" value="TreeGrafter"/>
</dbReference>
<feature type="domain" description="Flagellar basal-body/hook protein C-terminal" evidence="8">
    <location>
        <begin position="101"/>
        <end position="145"/>
    </location>
</feature>
<dbReference type="InterPro" id="IPR001444">
    <property type="entry name" value="Flag_bb_rod_N"/>
</dbReference>
<dbReference type="Pfam" id="PF00460">
    <property type="entry name" value="Flg_bb_rod"/>
    <property type="match status" value="1"/>
</dbReference>
<reference evidence="11 12" key="1">
    <citation type="submission" date="2018-06" db="EMBL/GenBank/DDBJ databases">
        <title>Combined omics and stable isotope probing to characterize newly discovered Mariana Back-Arc vent microbial communities.</title>
        <authorList>
            <person name="Trembath-Reichert E."/>
            <person name="Huber J.A."/>
        </authorList>
    </citation>
    <scope>NUCLEOTIDE SEQUENCE [LARGE SCALE GENOMIC DNA]</scope>
    <source>
        <strain evidence="9">MAG 24</strain>
        <strain evidence="10">MAG 54</strain>
    </source>
</reference>
<dbReference type="EMBL" id="QNZI01000140">
    <property type="protein sequence ID" value="RTZ84771.1"/>
    <property type="molecule type" value="Genomic_DNA"/>
</dbReference>
<evidence type="ECO:0000259" key="7">
    <source>
        <dbReference type="Pfam" id="PF00460"/>
    </source>
</evidence>
<comment type="caution">
    <text evidence="9">The sequence shown here is derived from an EMBL/GenBank/DDBJ whole genome shotgun (WGS) entry which is preliminary data.</text>
</comment>
<comment type="subunit">
    <text evidence="5 6">The basal body constitutes a major portion of the flagellar organelle and consists of four rings (L,P,S, and M) mounted on a central rod. The rod consists of about 26 subunits of FlgG in the distal portion, and FlgB, FlgC and FlgF are thought to build up the proximal portion of the rod with about 6 subunits each.</text>
</comment>
<name>A0A432GN21_9DELT</name>
<accession>A0A432GN21</accession>
<keyword evidence="9" id="KW-0966">Cell projection</keyword>
<dbReference type="NCBIfam" id="TIGR01395">
    <property type="entry name" value="FlgC"/>
    <property type="match status" value="1"/>
</dbReference>
<dbReference type="InterPro" id="IPR019776">
    <property type="entry name" value="Flagellar_basal_body_rod_CS"/>
</dbReference>
<dbReference type="PANTHER" id="PTHR30435:SF2">
    <property type="entry name" value="FLAGELLAR BASAL-BODY ROD PROTEIN FLGC"/>
    <property type="match status" value="1"/>
</dbReference>
<dbReference type="Proteomes" id="UP000287176">
    <property type="component" value="Unassembled WGS sequence"/>
</dbReference>
<evidence type="ECO:0000259" key="8">
    <source>
        <dbReference type="Pfam" id="PF06429"/>
    </source>
</evidence>
<protein>
    <recommendedName>
        <fullName evidence="3 6">Flagellar basal-body rod protein FlgC</fullName>
    </recommendedName>
</protein>
<evidence type="ECO:0000313" key="11">
    <source>
        <dbReference type="Proteomes" id="UP000287176"/>
    </source>
</evidence>